<sequence length="136" mass="15420">MKTTLAPKALAESLKGETMLMQANHEHSSIFRFDNITQPFASHSERSQVERVVQFPDGQEIFFTLNVILVPFYYVSLENRSQTTFFFKNPEEAEEENVSIAGNLVDNNKGKVTGVDFSGNIPKVFLSRSSWQSLIK</sequence>
<accession>A0A9J5XR67</accession>
<comment type="caution">
    <text evidence="1">The sequence shown here is derived from an EMBL/GenBank/DDBJ whole genome shotgun (WGS) entry which is preliminary data.</text>
</comment>
<dbReference type="Proteomes" id="UP000824120">
    <property type="component" value="Chromosome 8"/>
</dbReference>
<gene>
    <name evidence="1" type="ORF">H5410_040366</name>
</gene>
<dbReference type="AlphaFoldDB" id="A0A9J5XR67"/>
<proteinExistence type="predicted"/>
<protein>
    <submittedName>
        <fullName evidence="1">Uncharacterized protein</fullName>
    </submittedName>
</protein>
<evidence type="ECO:0000313" key="2">
    <source>
        <dbReference type="Proteomes" id="UP000824120"/>
    </source>
</evidence>
<organism evidence="1 2">
    <name type="scientific">Solanum commersonii</name>
    <name type="common">Commerson's wild potato</name>
    <name type="synonym">Commerson's nightshade</name>
    <dbReference type="NCBI Taxonomy" id="4109"/>
    <lineage>
        <taxon>Eukaryota</taxon>
        <taxon>Viridiplantae</taxon>
        <taxon>Streptophyta</taxon>
        <taxon>Embryophyta</taxon>
        <taxon>Tracheophyta</taxon>
        <taxon>Spermatophyta</taxon>
        <taxon>Magnoliopsida</taxon>
        <taxon>eudicotyledons</taxon>
        <taxon>Gunneridae</taxon>
        <taxon>Pentapetalae</taxon>
        <taxon>asterids</taxon>
        <taxon>lamiids</taxon>
        <taxon>Solanales</taxon>
        <taxon>Solanaceae</taxon>
        <taxon>Solanoideae</taxon>
        <taxon>Solaneae</taxon>
        <taxon>Solanum</taxon>
    </lineage>
</organism>
<keyword evidence="2" id="KW-1185">Reference proteome</keyword>
<name>A0A9J5XR67_SOLCO</name>
<reference evidence="1 2" key="1">
    <citation type="submission" date="2020-09" db="EMBL/GenBank/DDBJ databases">
        <title>De no assembly of potato wild relative species, Solanum commersonii.</title>
        <authorList>
            <person name="Cho K."/>
        </authorList>
    </citation>
    <scope>NUCLEOTIDE SEQUENCE [LARGE SCALE GENOMIC DNA]</scope>
    <source>
        <strain evidence="1">LZ3.2</strain>
        <tissue evidence="1">Leaf</tissue>
    </source>
</reference>
<dbReference type="EMBL" id="JACXVP010000008">
    <property type="protein sequence ID" value="KAG5589852.1"/>
    <property type="molecule type" value="Genomic_DNA"/>
</dbReference>
<evidence type="ECO:0000313" key="1">
    <source>
        <dbReference type="EMBL" id="KAG5589852.1"/>
    </source>
</evidence>